<evidence type="ECO:0000256" key="4">
    <source>
        <dbReference type="ARBA" id="ARBA00022837"/>
    </source>
</evidence>
<feature type="domain" description="Cadherin" evidence="8">
    <location>
        <begin position="1715"/>
        <end position="1815"/>
    </location>
</feature>
<feature type="domain" description="Cadherin" evidence="8">
    <location>
        <begin position="628"/>
        <end position="705"/>
    </location>
</feature>
<dbReference type="PANTHER" id="PTHR24026">
    <property type="entry name" value="FAT ATYPICAL CADHERIN-RELATED"/>
    <property type="match status" value="1"/>
</dbReference>
<feature type="domain" description="Cadherin" evidence="8">
    <location>
        <begin position="2140"/>
        <end position="2235"/>
    </location>
</feature>
<comment type="subcellular location">
    <subcellularLocation>
        <location evidence="1">Membrane</location>
    </subcellularLocation>
</comment>
<evidence type="ECO:0000256" key="3">
    <source>
        <dbReference type="ARBA" id="ARBA00022737"/>
    </source>
</evidence>
<dbReference type="GO" id="GO:0005509">
    <property type="term" value="F:calcium ion binding"/>
    <property type="evidence" value="ECO:0007669"/>
    <property type="project" value="UniProtKB-UniRule"/>
</dbReference>
<dbReference type="PROSITE" id="PS00232">
    <property type="entry name" value="CADHERIN_1"/>
    <property type="match status" value="3"/>
</dbReference>
<feature type="domain" description="Cadherin" evidence="8">
    <location>
        <begin position="1218"/>
        <end position="1324"/>
    </location>
</feature>
<comment type="caution">
    <text evidence="9">The sequence shown here is derived from an EMBL/GenBank/DDBJ whole genome shotgun (WGS) entry which is preliminary data.</text>
</comment>
<keyword evidence="4 7" id="KW-0106">Calcium</keyword>
<feature type="domain" description="Cadherin" evidence="8">
    <location>
        <begin position="373"/>
        <end position="470"/>
    </location>
</feature>
<dbReference type="Pfam" id="PF00028">
    <property type="entry name" value="Cadherin"/>
    <property type="match status" value="10"/>
</dbReference>
<evidence type="ECO:0000259" key="8">
    <source>
        <dbReference type="PROSITE" id="PS50268"/>
    </source>
</evidence>
<dbReference type="PRINTS" id="PR00205">
    <property type="entry name" value="CADHERIN"/>
</dbReference>
<keyword evidence="3" id="KW-0677">Repeat</keyword>
<dbReference type="InterPro" id="IPR015919">
    <property type="entry name" value="Cadherin-like_sf"/>
</dbReference>
<evidence type="ECO:0000256" key="6">
    <source>
        <dbReference type="ARBA" id="ARBA00023136"/>
    </source>
</evidence>
<feature type="domain" description="Cadherin" evidence="8">
    <location>
        <begin position="1919"/>
        <end position="2018"/>
    </location>
</feature>
<feature type="domain" description="Cadherin" evidence="8">
    <location>
        <begin position="1831"/>
        <end position="1919"/>
    </location>
</feature>
<organism evidence="9 10">
    <name type="scientific">Ramazzottius varieornatus</name>
    <name type="common">Water bear</name>
    <name type="synonym">Tardigrade</name>
    <dbReference type="NCBI Taxonomy" id="947166"/>
    <lineage>
        <taxon>Eukaryota</taxon>
        <taxon>Metazoa</taxon>
        <taxon>Ecdysozoa</taxon>
        <taxon>Tardigrada</taxon>
        <taxon>Eutardigrada</taxon>
        <taxon>Parachela</taxon>
        <taxon>Hypsibioidea</taxon>
        <taxon>Ramazzottiidae</taxon>
        <taxon>Ramazzottius</taxon>
    </lineage>
</organism>
<dbReference type="Gene3D" id="2.60.40.60">
    <property type="entry name" value="Cadherins"/>
    <property type="match status" value="19"/>
</dbReference>
<feature type="domain" description="Cadherin" evidence="8">
    <location>
        <begin position="261"/>
        <end position="359"/>
    </location>
</feature>
<keyword evidence="6" id="KW-0472">Membrane</keyword>
<feature type="domain" description="Cadherin" evidence="8">
    <location>
        <begin position="2249"/>
        <end position="2337"/>
    </location>
</feature>
<name>A0A1D1VJK4_RAMVA</name>
<feature type="domain" description="Cadherin" evidence="8">
    <location>
        <begin position="2019"/>
        <end position="2123"/>
    </location>
</feature>
<evidence type="ECO:0000256" key="7">
    <source>
        <dbReference type="PROSITE-ProRule" id="PRU00043"/>
    </source>
</evidence>
<proteinExistence type="predicted"/>
<dbReference type="GO" id="GO:0005886">
    <property type="term" value="C:plasma membrane"/>
    <property type="evidence" value="ECO:0007669"/>
    <property type="project" value="InterPro"/>
</dbReference>
<dbReference type="CDD" id="cd11304">
    <property type="entry name" value="Cadherin_repeat"/>
    <property type="match status" value="18"/>
</dbReference>
<keyword evidence="2" id="KW-0812">Transmembrane</keyword>
<dbReference type="InterPro" id="IPR020894">
    <property type="entry name" value="Cadherin_CS"/>
</dbReference>
<keyword evidence="5" id="KW-1133">Transmembrane helix</keyword>
<dbReference type="GO" id="GO:0009653">
    <property type="term" value="P:anatomical structure morphogenesis"/>
    <property type="evidence" value="ECO:0007669"/>
    <property type="project" value="UniProtKB-ARBA"/>
</dbReference>
<protein>
    <recommendedName>
        <fullName evidence="8">Cadherin domain-containing protein</fullName>
    </recommendedName>
</protein>
<reference evidence="9 10" key="1">
    <citation type="journal article" date="2016" name="Nat. Commun.">
        <title>Extremotolerant tardigrade genome and improved radiotolerance of human cultured cells by tardigrade-unique protein.</title>
        <authorList>
            <person name="Hashimoto T."/>
            <person name="Horikawa D.D."/>
            <person name="Saito Y."/>
            <person name="Kuwahara H."/>
            <person name="Kozuka-Hata H."/>
            <person name="Shin-I T."/>
            <person name="Minakuchi Y."/>
            <person name="Ohishi K."/>
            <person name="Motoyama A."/>
            <person name="Aizu T."/>
            <person name="Enomoto A."/>
            <person name="Kondo K."/>
            <person name="Tanaka S."/>
            <person name="Hara Y."/>
            <person name="Koshikawa S."/>
            <person name="Sagara H."/>
            <person name="Miura T."/>
            <person name="Yokobori S."/>
            <person name="Miyagawa K."/>
            <person name="Suzuki Y."/>
            <person name="Kubo T."/>
            <person name="Oyama M."/>
            <person name="Kohara Y."/>
            <person name="Fujiyama A."/>
            <person name="Arakawa K."/>
            <person name="Katayama T."/>
            <person name="Toyoda A."/>
            <person name="Kunieda T."/>
        </authorList>
    </citation>
    <scope>NUCLEOTIDE SEQUENCE [LARGE SCALE GENOMIC DNA]</scope>
    <source>
        <strain evidence="9 10">YOKOZUNA-1</strain>
    </source>
</reference>
<dbReference type="EMBL" id="BDGG01000004">
    <property type="protein sequence ID" value="GAU98678.1"/>
    <property type="molecule type" value="Genomic_DNA"/>
</dbReference>
<dbReference type="FunFam" id="2.60.40.60:FF:000020">
    <property type="entry name" value="Dachsous cadherin-related 1b"/>
    <property type="match status" value="1"/>
</dbReference>
<evidence type="ECO:0000313" key="10">
    <source>
        <dbReference type="Proteomes" id="UP000186922"/>
    </source>
</evidence>
<evidence type="ECO:0000256" key="1">
    <source>
        <dbReference type="ARBA" id="ARBA00004370"/>
    </source>
</evidence>
<dbReference type="SUPFAM" id="SSF49313">
    <property type="entry name" value="Cadherin-like"/>
    <property type="match status" value="18"/>
</dbReference>
<dbReference type="SMART" id="SM00112">
    <property type="entry name" value="CA"/>
    <property type="match status" value="16"/>
</dbReference>
<dbReference type="GO" id="GO:0007156">
    <property type="term" value="P:homophilic cell adhesion via plasma membrane adhesion molecules"/>
    <property type="evidence" value="ECO:0007669"/>
    <property type="project" value="InterPro"/>
</dbReference>
<dbReference type="OrthoDB" id="10069488at2759"/>
<gene>
    <name evidence="9" type="primary">RvY_09792-1</name>
    <name evidence="9" type="synonym">RvY_09792.1</name>
    <name evidence="9" type="ORF">RvY_09792</name>
</gene>
<feature type="domain" description="Cadherin" evidence="8">
    <location>
        <begin position="2373"/>
        <end position="2478"/>
    </location>
</feature>
<feature type="domain" description="Cadherin" evidence="8">
    <location>
        <begin position="2497"/>
        <end position="2578"/>
    </location>
</feature>
<accession>A0A1D1VJK4</accession>
<dbReference type="InterPro" id="IPR002126">
    <property type="entry name" value="Cadherin-like_dom"/>
</dbReference>
<feature type="domain" description="Cadherin" evidence="8">
    <location>
        <begin position="1518"/>
        <end position="1616"/>
    </location>
</feature>
<dbReference type="PANTHER" id="PTHR24026:SF133">
    <property type="entry name" value="CADHERIN-RELATED FAMILY MEMBER 2"/>
    <property type="match status" value="1"/>
</dbReference>
<sequence length="2781" mass="298290">MDILRPSGRGKMKRRRSFWILFRFFLLLKIVVPIMSRTELHVQNTTILSIFGLEYSTTTSPSFTETTKQEVLAADGSRTAKPEFLTWNLTLDSLQALDKSNKTGIQPDLSEADVRSFLHEMDPRDDQPLGTTTESPRHFDSLIPDRSFIPIPIVRLPAHVLATPRTPPIAHFPISGTPVTPAIPRPAWHEMENDASASEYLPIYPSTSSNWAAREPEFFISHAGADASVHYSRVQVAPTGNPEQPWFRLPSPALSSSSVINPSSFRAQVREDAPIGTPVSIVRRNDVRGPLSPYSIVRGDERRQFQIDPSGRIAVAAPLDREMMGAYNLTIRTVDHTGNEVLSSVYVEVVDVNDNAPKVGYQDTRFTVPCNVPNAIIGTIHATDDDVGRNGQVYFYLDQDHSTPGRFYIDPISGTLATSMALPAEPDHYTMHVTARDQGMEVQLQTTLEITVDVLCNAPVPSRQYGPPVPQTTARSNNVSPQFTAPFYEFIVSICDQRAIPVGSVAAKDPNVGLLGQLIYTVNDRNVAVNPTTGLITLNTPVSRWQAPMRFPVMVTDGGGLSAVVNVTISIRCQAALPAVLPGYGAAPSTILAPTLPYPNRPPFFVNGSLVFDVECVGPIDIIGYAVARDADEGVYGEINYSLSGPDASLFWIAQNGALRTSSALTLPRYLITAVARDGGNAFSQTLVTVNNNCEQALRCLPPNYSFEADERIPPGTIIGRISARGRNLAYRIVTNGADQVFAVQPQTGIISSRQTMAALQSSPAPSASRTANFVVRATQPASERRRETFCDISVFVTVNFTLSSAVPPAALEFANQSYHFIVGCVGPSTLIGIFQAQSNHPRAFFDISGPQAAMFEVSPTTGEIRARYQLVEGGTQVYSFLAGLSTPGSGFTRRQVPVTVEVSCRPFNCPTSVTIQVAEDAVVGSVIGQIPSTISTTQDSPGSLFYRLVAPITSPLSVVVDPKTGEITLGQPIPALGTSAASSQFEFVVAVFDARGEGCKISVNLAITRHKRPPEFVGSPYVFTAVCGRLGGVVGRVTAVWLTGGFQPAKVTYAISGGNEQRNFMMDGVSGELRVAENVPEGRYVLQIRAHDGNGLLSTTTATVNVPKCPLDCPDVLRAQINDNAPPGTGIAFIPDPTAGSSSGSVTYRISPMAPEDVRNVLAVDPFSGSVVLNERVSEHGGEMMRVPVIVQSTSDQTCEIVLEVGIVRRLPSLPSCPSPSSVSLLQSSRVGTVVTDWKLSPEPGEYTYSLVATSGAGDYFDIDKSTGTIVVTHDLFSLPARTYQLILRGSMLNDVTVFCDGRVDVTVLPVNLTLQCALTPLIATVDRNLELYGPDRTIAIVRVGSPNGYPLRFSVLSNEVSGVPLISVGRSNGIVSLTRGVSLASMVEYQYVVRAMDPYGAYCDTTLILKLPPVNRRPVFASEQYVFSSTCGPADTFIGVVPANDPDGDQLTYAVTPSEFFTIDSLGAIRSRVPVLTVIPSQGLTVTASDPAGHKTTTHVKVAFDGVGCGSPPVCSQPVYRFELPSNAPQGTRVGTVTATDLDGDRLTYTLFGPDQSAFTVNPTSGEIQTARSLSPLPSGQTAFQFAVRASSAANAFCQMTVQVTVPPSSAPQFAQPTYEFNVPCGTPIRCLGRVNAVEGNGGGPVQYSMSSTDRIFTVTPDSGEVCLRENAMPLPLRRQSAVVSARNPMSGATTTAGISVTLQPCQRAPVCSPPVLTSAINEVDPIGTKVQQVSATDPDGQDALSFDIVDGNREEAFTIDHLSGVIVTNRPLDRERTRSYRLTVVAKDTSEATCQVVVDVAIIDNNDNAPVFEKTVYEFRAKCREALTYVGTVSAVDDDIGMNAKLVYSVAPSSPVVIDPETGEIRTRLPLDNNQGDVYEVVVFASDAGSPQKTASVDVRITTNCSEAQTNLAPICPLPTSLRVREKSPPNTLVTQVAALDPANRPLRYQLGGPYASRFSVTPSGQVLTRNVVERETMVSPFSLSIQAFNKEGLSCTTMLTITVLGGSTDEQPLAFVGPRSFAVDCAAPGGTVVGQVSATGNVQTSHVEYSLSGTTDFIIDKVTGQIRILRPLSAQLPTREIVVLANDLASPRRSAQVTVQVTIRPNCPGVVVTYSPPQFLQPGYSFSINCGHMGLIGVVSTQDGDGETSQPGSMLYTIADATDGAREVFLIDATSGELRARRPVSGSPASYQLTVLAADNSQVPPRSATVKVQIVVRCLPTSTALYLPPTCPQSSVANVPEHRSGLLVATVVARNPNPDSSLKFSLRPSADSQPFQIDNINANSARIALISPLERQRQSTYIVDINVVNIYGQSCETSIRVNVMDAANPLPSVQPLANDDGSSERKALLVPQSPTLHCLGLRAPGLTDQRAVLEIELEEHMPVGTLIGIFETATVPTIASQPLGQVAYRISSGNSDGAFLLDSSTGELKLAGEIDRETRDFYNLTISATDRSASVCSAAVFVRIDDVNDHAPEVVNMQPVVANVNCSTPNAFIVQLSVVDRDLGRNGEVSFFLENNSGFQVSSTGEVRTTMGLSRDPPARFVAVRISDHGTPTLSSTVTLTINVACPPASIPTFQQQYYCAGIPENSPLNTEITRVKALYPDNRTDVSYVLRSGNSNLFSVEAKTGIVRSRAVLDADAVASEDYSLVIGTLQNDQTTPDAYAVVFINVLDVNDENPRFESLEYRRTIPSTVLLDSGLLSVRATDRDQTYPNNHIRGYELGGNVAMVQQYFRIDSAGELVLSQPLTAFRGQTITITVIAVDGGNPPRTGTTTIFLAVI</sequence>
<feature type="domain" description="Cadherin" evidence="8">
    <location>
        <begin position="2683"/>
        <end position="2780"/>
    </location>
</feature>
<evidence type="ECO:0000313" key="9">
    <source>
        <dbReference type="EMBL" id="GAU98678.1"/>
    </source>
</evidence>
<keyword evidence="10" id="KW-1185">Reference proteome</keyword>
<feature type="domain" description="Cadherin" evidence="8">
    <location>
        <begin position="2579"/>
        <end position="2682"/>
    </location>
</feature>
<evidence type="ECO:0000256" key="5">
    <source>
        <dbReference type="ARBA" id="ARBA00022989"/>
    </source>
</evidence>
<dbReference type="PROSITE" id="PS50268">
    <property type="entry name" value="CADHERIN_2"/>
    <property type="match status" value="15"/>
</dbReference>
<dbReference type="Proteomes" id="UP000186922">
    <property type="component" value="Unassembled WGS sequence"/>
</dbReference>
<evidence type="ECO:0000256" key="2">
    <source>
        <dbReference type="ARBA" id="ARBA00022692"/>
    </source>
</evidence>
<dbReference type="STRING" id="947166.A0A1D1VJK4"/>